<accession>A0A9W6RTZ4</accession>
<gene>
    <name evidence="1" type="ORF">Airi01_099720</name>
</gene>
<dbReference type="InterPro" id="IPR036890">
    <property type="entry name" value="HATPase_C_sf"/>
</dbReference>
<dbReference type="Proteomes" id="UP001165135">
    <property type="component" value="Unassembled WGS sequence"/>
</dbReference>
<dbReference type="Gene3D" id="3.30.565.10">
    <property type="entry name" value="Histidine kinase-like ATPase, C-terminal domain"/>
    <property type="match status" value="1"/>
</dbReference>
<sequence length="65" mass="7003">MDHSPDAPVVHSAGDLDVMTESGRGMLLVAALSDGWEYEVREVGGRVVKVVRAGFHIPAEIRTNT</sequence>
<dbReference type="AlphaFoldDB" id="A0A9W6RTZ4"/>
<proteinExistence type="predicted"/>
<name>A0A9W6RTZ4_9ACTN</name>
<protein>
    <submittedName>
        <fullName evidence="1">Uncharacterized protein</fullName>
    </submittedName>
</protein>
<reference evidence="1" key="1">
    <citation type="submission" date="2023-03" db="EMBL/GenBank/DDBJ databases">
        <title>Actinoallomurus iriomotensis NBRC 103681.</title>
        <authorList>
            <person name="Ichikawa N."/>
            <person name="Sato H."/>
            <person name="Tonouchi N."/>
        </authorList>
    </citation>
    <scope>NUCLEOTIDE SEQUENCE</scope>
    <source>
        <strain evidence="1">NBRC 103681</strain>
    </source>
</reference>
<comment type="caution">
    <text evidence="1">The sequence shown here is derived from an EMBL/GenBank/DDBJ whole genome shotgun (WGS) entry which is preliminary data.</text>
</comment>
<evidence type="ECO:0000313" key="1">
    <source>
        <dbReference type="EMBL" id="GLY81705.1"/>
    </source>
</evidence>
<dbReference type="EMBL" id="BSTJ01000021">
    <property type="protein sequence ID" value="GLY81705.1"/>
    <property type="molecule type" value="Genomic_DNA"/>
</dbReference>
<organism evidence="1 2">
    <name type="scientific">Actinoallomurus iriomotensis</name>
    <dbReference type="NCBI Taxonomy" id="478107"/>
    <lineage>
        <taxon>Bacteria</taxon>
        <taxon>Bacillati</taxon>
        <taxon>Actinomycetota</taxon>
        <taxon>Actinomycetes</taxon>
        <taxon>Streptosporangiales</taxon>
        <taxon>Thermomonosporaceae</taxon>
        <taxon>Actinoallomurus</taxon>
    </lineage>
</organism>
<evidence type="ECO:0000313" key="2">
    <source>
        <dbReference type="Proteomes" id="UP001165135"/>
    </source>
</evidence>